<dbReference type="GO" id="GO:0020037">
    <property type="term" value="F:heme binding"/>
    <property type="evidence" value="ECO:0007669"/>
    <property type="project" value="TreeGrafter"/>
</dbReference>
<comment type="similarity">
    <text evidence="2">Belongs to the HEBP family.</text>
</comment>
<comment type="subcellular location">
    <subcellularLocation>
        <location evidence="1">Cytoplasm</location>
    </subcellularLocation>
</comment>
<evidence type="ECO:0000313" key="8">
    <source>
        <dbReference type="EMBL" id="KAE8283328.1"/>
    </source>
</evidence>
<name>A0A6G0HVN7_LARCR</name>
<keyword evidence="9" id="KW-1185">Reference proteome</keyword>
<dbReference type="Proteomes" id="UP000424527">
    <property type="component" value="Unassembled WGS sequence"/>
</dbReference>
<gene>
    <name evidence="8" type="ORF">D5F01_LYC18730</name>
</gene>
<comment type="subunit">
    <text evidence="3">Monomer.</text>
</comment>
<dbReference type="InterPro" id="IPR006917">
    <property type="entry name" value="SOUL_heme-bd"/>
</dbReference>
<evidence type="ECO:0000256" key="1">
    <source>
        <dbReference type="ARBA" id="ARBA00004496"/>
    </source>
</evidence>
<comment type="caution">
    <text evidence="8">The sequence shown here is derived from an EMBL/GenBank/DDBJ whole genome shotgun (WGS) entry which is preliminary data.</text>
</comment>
<keyword evidence="7" id="KW-0732">Signal</keyword>
<proteinExistence type="inferred from homology"/>
<accession>A0A6G0HVN7</accession>
<keyword evidence="4" id="KW-0963">Cytoplasm</keyword>
<evidence type="ECO:0000256" key="5">
    <source>
        <dbReference type="ARBA" id="ARBA00037673"/>
    </source>
</evidence>
<protein>
    <recommendedName>
        <fullName evidence="6">Heme-binding protein 1</fullName>
    </recommendedName>
</protein>
<dbReference type="SUPFAM" id="SSF55136">
    <property type="entry name" value="Probable bacterial effector-binding domain"/>
    <property type="match status" value="2"/>
</dbReference>
<evidence type="ECO:0000313" key="9">
    <source>
        <dbReference type="Proteomes" id="UP000424527"/>
    </source>
</evidence>
<feature type="chain" id="PRO_5026252189" description="Heme-binding protein 1" evidence="7">
    <location>
        <begin position="31"/>
        <end position="435"/>
    </location>
</feature>
<dbReference type="GO" id="GO:0005737">
    <property type="term" value="C:cytoplasm"/>
    <property type="evidence" value="ECO:0007669"/>
    <property type="project" value="UniProtKB-SubCell"/>
</dbReference>
<comment type="function">
    <text evidence="5">May bind free porphyrinogens that may be present in the cell and thus facilitate removal of these potentially toxic compound. Binds with a high affinity to one molecule of heme or porphyrins. It binds metalloporphyrins, free porphyrins and N-methylprotoporphyrin with similar affinities.</text>
</comment>
<dbReference type="InterPro" id="IPR011256">
    <property type="entry name" value="Reg_factor_effector_dom_sf"/>
</dbReference>
<sequence length="435" mass="49884">MGSGSGHQPSATMIYLPGLVGLLLVFIADARVGNSTVEFCSETEQCLLFDLICETDKFEARHYDSVKWVSTDETSYIMEVAAMRAFRRLYEYITGTNENGQKMKMVAPVIVKISDKRFWERGTYTVSFLLPAEHQQNPPKPIDDKVYIHVMPKMEVYVLSYGGWMTSIADQNQAYRLSSDLDSVNAKYKKGFHYAVGYNSPMTLFNRHNEVWFVIEDEPECSSSRLVGLLLVLTVNARVGNSTIDFCWETEQCLLFDLICETDKFEARHYDSVKWVSSDETSCIMEVAAMRAFRRLQEYITGTNENGQEMKMVAPVIVKISDKRMWESGTYTVSFLLPAEHQQNPPKPIDDKVYIHVMPKMEVYVLSYGGWMISMVEHIQAYRLSCALDSVDAKYKKGFHYAVGYNGFTTFFNRHNEVWFVIEDEPECSSSSEEL</sequence>
<dbReference type="Gene3D" id="3.20.80.10">
    <property type="entry name" value="Regulatory factor, effector binding domain"/>
    <property type="match status" value="2"/>
</dbReference>
<reference evidence="8 9" key="1">
    <citation type="submission" date="2019-07" db="EMBL/GenBank/DDBJ databases">
        <title>Chromosome genome assembly for large yellow croaker.</title>
        <authorList>
            <person name="Xiao S."/>
        </authorList>
    </citation>
    <scope>NUCLEOTIDE SEQUENCE [LARGE SCALE GENOMIC DNA]</scope>
    <source>
        <strain evidence="8">JMULYC20181020</strain>
        <tissue evidence="8">Muscle</tissue>
    </source>
</reference>
<evidence type="ECO:0000256" key="7">
    <source>
        <dbReference type="SAM" id="SignalP"/>
    </source>
</evidence>
<dbReference type="EMBL" id="REGW02000018">
    <property type="protein sequence ID" value="KAE8283328.1"/>
    <property type="molecule type" value="Genomic_DNA"/>
</dbReference>
<dbReference type="PANTHER" id="PTHR11220:SF1">
    <property type="entry name" value="HEME-BINDING PROTEIN 2"/>
    <property type="match status" value="1"/>
</dbReference>
<dbReference type="FunFam" id="3.20.80.10:FF:000003">
    <property type="entry name" value="Heme-binding protein 1"/>
    <property type="match status" value="2"/>
</dbReference>
<dbReference type="Pfam" id="PF04832">
    <property type="entry name" value="SOUL"/>
    <property type="match status" value="2"/>
</dbReference>
<evidence type="ECO:0000256" key="4">
    <source>
        <dbReference type="ARBA" id="ARBA00022490"/>
    </source>
</evidence>
<organism evidence="8 9">
    <name type="scientific">Larimichthys crocea</name>
    <name type="common">Large yellow croaker</name>
    <name type="synonym">Pseudosciaena crocea</name>
    <dbReference type="NCBI Taxonomy" id="215358"/>
    <lineage>
        <taxon>Eukaryota</taxon>
        <taxon>Metazoa</taxon>
        <taxon>Chordata</taxon>
        <taxon>Craniata</taxon>
        <taxon>Vertebrata</taxon>
        <taxon>Euteleostomi</taxon>
        <taxon>Actinopterygii</taxon>
        <taxon>Neopterygii</taxon>
        <taxon>Teleostei</taxon>
        <taxon>Neoteleostei</taxon>
        <taxon>Acanthomorphata</taxon>
        <taxon>Eupercaria</taxon>
        <taxon>Sciaenidae</taxon>
        <taxon>Larimichthys</taxon>
    </lineage>
</organism>
<evidence type="ECO:0000256" key="3">
    <source>
        <dbReference type="ARBA" id="ARBA00011245"/>
    </source>
</evidence>
<evidence type="ECO:0000256" key="6">
    <source>
        <dbReference type="ARBA" id="ARBA00040755"/>
    </source>
</evidence>
<feature type="signal peptide" evidence="7">
    <location>
        <begin position="1"/>
        <end position="30"/>
    </location>
</feature>
<dbReference type="AlphaFoldDB" id="A0A6G0HVN7"/>
<dbReference type="PANTHER" id="PTHR11220">
    <property type="entry name" value="HEME-BINDING PROTEIN-RELATED"/>
    <property type="match status" value="1"/>
</dbReference>
<evidence type="ECO:0000256" key="2">
    <source>
        <dbReference type="ARBA" id="ARBA00009817"/>
    </source>
</evidence>